<keyword evidence="2" id="KW-1185">Reference proteome</keyword>
<dbReference type="AlphaFoldDB" id="A0A2L2STL1"/>
<proteinExistence type="predicted"/>
<dbReference type="Proteomes" id="UP000245910">
    <property type="component" value="Chromosome IIII"/>
</dbReference>
<reference evidence="2" key="1">
    <citation type="submission" date="2014-10" db="EMBL/GenBank/DDBJ databases">
        <authorList>
            <person name="King R."/>
        </authorList>
    </citation>
    <scope>NUCLEOTIDE SEQUENCE [LARGE SCALE GENOMIC DNA]</scope>
    <source>
        <strain evidence="2">A3/5</strain>
    </source>
</reference>
<evidence type="ECO:0000313" key="2">
    <source>
        <dbReference type="Proteomes" id="UP000245910"/>
    </source>
</evidence>
<organism evidence="1 2">
    <name type="scientific">Fusarium venenatum</name>
    <dbReference type="NCBI Taxonomy" id="56646"/>
    <lineage>
        <taxon>Eukaryota</taxon>
        <taxon>Fungi</taxon>
        <taxon>Dikarya</taxon>
        <taxon>Ascomycota</taxon>
        <taxon>Pezizomycotina</taxon>
        <taxon>Sordariomycetes</taxon>
        <taxon>Hypocreomycetidae</taxon>
        <taxon>Hypocreales</taxon>
        <taxon>Nectriaceae</taxon>
        <taxon>Fusarium</taxon>
    </lineage>
</organism>
<evidence type="ECO:0000313" key="1">
    <source>
        <dbReference type="EMBL" id="CEI38785.1"/>
    </source>
</evidence>
<protein>
    <submittedName>
        <fullName evidence="1">Uncharacterized protein</fullName>
    </submittedName>
</protein>
<dbReference type="EMBL" id="LN649232">
    <property type="protein sequence ID" value="CEI38785.1"/>
    <property type="molecule type" value="Genomic_DNA"/>
</dbReference>
<sequence>MCCETIRSNLRPVNSGHPLYELAMLWVLGQVWVFTYTWQTVTDGQQVAYDARKGRLDNGPSGASSLCIRAAEHCSPG</sequence>
<name>A0A2L2STL1_9HYPO</name>
<accession>A0A2L2STL1</accession>